<dbReference type="EMBL" id="JBHSJJ010000056">
    <property type="protein sequence ID" value="MFC4875115.1"/>
    <property type="molecule type" value="Genomic_DNA"/>
</dbReference>
<accession>A0ABV9T8H9</accession>
<sequence>MKKNGKILLRGGTLMMAAVFAFAFNMPVKRTATMVWTPDAAEPIGYRNVTSQVQSGNYSCELASQECLVEFSNDDPATGQKTILQEGAFQ</sequence>
<organism evidence="2 3">
    <name type="scientific">Negadavirga shengliensis</name>
    <dbReference type="NCBI Taxonomy" id="1389218"/>
    <lineage>
        <taxon>Bacteria</taxon>
        <taxon>Pseudomonadati</taxon>
        <taxon>Bacteroidota</taxon>
        <taxon>Cytophagia</taxon>
        <taxon>Cytophagales</taxon>
        <taxon>Cyclobacteriaceae</taxon>
        <taxon>Negadavirga</taxon>
    </lineage>
</organism>
<proteinExistence type="predicted"/>
<protein>
    <submittedName>
        <fullName evidence="2">Uncharacterized protein</fullName>
    </submittedName>
</protein>
<feature type="transmembrane region" description="Helical" evidence="1">
    <location>
        <begin position="7"/>
        <end position="24"/>
    </location>
</feature>
<keyword evidence="1" id="KW-0812">Transmembrane</keyword>
<evidence type="ECO:0000313" key="3">
    <source>
        <dbReference type="Proteomes" id="UP001595818"/>
    </source>
</evidence>
<gene>
    <name evidence="2" type="ORF">ACFPFU_25695</name>
</gene>
<evidence type="ECO:0000256" key="1">
    <source>
        <dbReference type="SAM" id="Phobius"/>
    </source>
</evidence>
<reference evidence="3" key="1">
    <citation type="journal article" date="2019" name="Int. J. Syst. Evol. Microbiol.">
        <title>The Global Catalogue of Microorganisms (GCM) 10K type strain sequencing project: providing services to taxonomists for standard genome sequencing and annotation.</title>
        <authorList>
            <consortium name="The Broad Institute Genomics Platform"/>
            <consortium name="The Broad Institute Genome Sequencing Center for Infectious Disease"/>
            <person name="Wu L."/>
            <person name="Ma J."/>
        </authorList>
    </citation>
    <scope>NUCLEOTIDE SEQUENCE [LARGE SCALE GENOMIC DNA]</scope>
    <source>
        <strain evidence="3">CGMCC 4.7466</strain>
    </source>
</reference>
<evidence type="ECO:0000313" key="2">
    <source>
        <dbReference type="EMBL" id="MFC4875115.1"/>
    </source>
</evidence>
<comment type="caution">
    <text evidence="2">The sequence shown here is derived from an EMBL/GenBank/DDBJ whole genome shotgun (WGS) entry which is preliminary data.</text>
</comment>
<name>A0ABV9T8H9_9BACT</name>
<keyword evidence="1" id="KW-1133">Transmembrane helix</keyword>
<keyword evidence="1" id="KW-0472">Membrane</keyword>
<keyword evidence="3" id="KW-1185">Reference proteome</keyword>
<dbReference type="Proteomes" id="UP001595818">
    <property type="component" value="Unassembled WGS sequence"/>
</dbReference>
<dbReference type="RefSeq" id="WP_377069615.1">
    <property type="nucleotide sequence ID" value="NZ_JBHSJJ010000056.1"/>
</dbReference>